<organism evidence="1 2">
    <name type="scientific">Anaeramoeba ignava</name>
    <name type="common">Anaerobic marine amoeba</name>
    <dbReference type="NCBI Taxonomy" id="1746090"/>
    <lineage>
        <taxon>Eukaryota</taxon>
        <taxon>Metamonada</taxon>
        <taxon>Anaeramoebidae</taxon>
        <taxon>Anaeramoeba</taxon>
    </lineage>
</organism>
<proteinExistence type="predicted"/>
<dbReference type="AlphaFoldDB" id="A0A9Q0LST5"/>
<protein>
    <submittedName>
        <fullName evidence="1">Uncharacterized protein</fullName>
    </submittedName>
</protein>
<keyword evidence="2" id="KW-1185">Reference proteome</keyword>
<evidence type="ECO:0000313" key="1">
    <source>
        <dbReference type="EMBL" id="KAJ5079236.1"/>
    </source>
</evidence>
<dbReference type="EMBL" id="JAPDFW010000033">
    <property type="protein sequence ID" value="KAJ5079236.1"/>
    <property type="molecule type" value="Genomic_DNA"/>
</dbReference>
<comment type="caution">
    <text evidence="1">The sequence shown here is derived from an EMBL/GenBank/DDBJ whole genome shotgun (WGS) entry which is preliminary data.</text>
</comment>
<reference evidence="1" key="1">
    <citation type="submission" date="2022-10" db="EMBL/GenBank/DDBJ databases">
        <title>Novel sulphate-reducing endosymbionts in the free-living metamonad Anaeramoeba.</title>
        <authorList>
            <person name="Jerlstrom-Hultqvist J."/>
            <person name="Cepicka I."/>
            <person name="Gallot-Lavallee L."/>
            <person name="Salas-Leiva D."/>
            <person name="Curtis B.A."/>
            <person name="Zahonova K."/>
            <person name="Pipaliya S."/>
            <person name="Dacks J."/>
            <person name="Roger A.J."/>
        </authorList>
    </citation>
    <scope>NUCLEOTIDE SEQUENCE</scope>
    <source>
        <strain evidence="1">BMAN</strain>
    </source>
</reference>
<gene>
    <name evidence="1" type="ORF">M0811_04257</name>
</gene>
<dbReference type="Proteomes" id="UP001149090">
    <property type="component" value="Unassembled WGS sequence"/>
</dbReference>
<accession>A0A9Q0LST5</accession>
<sequence length="207" mass="24821">MKTQNFPFKNQETAELFSLKFYEKQKSISFPFFNVVFIDSNDQRIDGQLSFKNFSLLVKIQNEEFTWDIEKEKGIITEKDSNFFLQNENQNEKLQILFSDEKAKENFIRLRNLRLDSFLIKIRKSTFNLKISENLTAKAILKPSQLIIQTDNNQRLELELNRDLHIKTHKTLPIMQIFDQTQQEIQFQFHSSIIFEEFRKRIGEMII</sequence>
<name>A0A9Q0LST5_ANAIG</name>
<evidence type="ECO:0000313" key="2">
    <source>
        <dbReference type="Proteomes" id="UP001149090"/>
    </source>
</evidence>